<accession>A0A3M0IH95</accession>
<evidence type="ECO:0000313" key="3">
    <source>
        <dbReference type="Proteomes" id="UP000270471"/>
    </source>
</evidence>
<evidence type="ECO:0000313" key="2">
    <source>
        <dbReference type="EMBL" id="RMB81276.1"/>
    </source>
</evidence>
<feature type="domain" description="Minor tail T" evidence="1">
    <location>
        <begin position="6"/>
        <end position="79"/>
    </location>
</feature>
<dbReference type="Proteomes" id="UP000270471">
    <property type="component" value="Unassembled WGS sequence"/>
</dbReference>
<dbReference type="InterPro" id="IPR009350">
    <property type="entry name" value="Phage_tail_T"/>
</dbReference>
<evidence type="ECO:0000259" key="1">
    <source>
        <dbReference type="Pfam" id="PF06223"/>
    </source>
</evidence>
<proteinExistence type="predicted"/>
<dbReference type="EMBL" id="PENI01000032">
    <property type="protein sequence ID" value="RMB81276.1"/>
    <property type="molecule type" value="Genomic_DNA"/>
</dbReference>
<dbReference type="AlphaFoldDB" id="A0A3M0IH95"/>
<keyword evidence="3" id="KW-1185">Reference proteome</keyword>
<protein>
    <recommendedName>
        <fullName evidence="1">Minor tail T domain-containing protein</fullName>
    </recommendedName>
</protein>
<gene>
    <name evidence="2" type="ORF">CTZ28_35315</name>
</gene>
<name>A0A3M0IH95_9ACTN</name>
<dbReference type="OrthoDB" id="4241224at2"/>
<sequence length="98" mass="10489">MLARVSSAEITEWMAYEAVTGPLGPRRLDALFAMLTATVANTARGKGTKAAVPKDFMPEWDRGAKQDWRDMLSAVKAYNSQIGGTDHTTKGGADDGDA</sequence>
<organism evidence="2 3">
    <name type="scientific">Streptomyces shenzhenensis</name>
    <dbReference type="NCBI Taxonomy" id="943815"/>
    <lineage>
        <taxon>Bacteria</taxon>
        <taxon>Bacillati</taxon>
        <taxon>Actinomycetota</taxon>
        <taxon>Actinomycetes</taxon>
        <taxon>Kitasatosporales</taxon>
        <taxon>Streptomycetaceae</taxon>
        <taxon>Streptomyces</taxon>
    </lineage>
</organism>
<dbReference type="Pfam" id="PF06223">
    <property type="entry name" value="Phage_tail_T"/>
    <property type="match status" value="1"/>
</dbReference>
<reference evidence="2 3" key="1">
    <citation type="submission" date="2017-11" db="EMBL/GenBank/DDBJ databases">
        <title>Draft genome of actinobacteria isolated from guarana (Paullinia cupana (Mart.) Ducke.</title>
        <authorList>
            <person name="Siqueira K.A."/>
            <person name="Liotti R.G."/>
            <person name="Mendes T.A.O."/>
            <person name="Soares M.A."/>
        </authorList>
    </citation>
    <scope>NUCLEOTIDE SEQUENCE [LARGE SCALE GENOMIC DNA]</scope>
    <source>
        <strain evidence="2 3">193</strain>
    </source>
</reference>
<comment type="caution">
    <text evidence="2">The sequence shown here is derived from an EMBL/GenBank/DDBJ whole genome shotgun (WGS) entry which is preliminary data.</text>
</comment>